<dbReference type="RefSeq" id="WP_010483443.1">
    <property type="nucleotide sequence ID" value="NZ_AJLO02000024.1"/>
</dbReference>
<evidence type="ECO:0000256" key="5">
    <source>
        <dbReference type="ARBA" id="ARBA00022989"/>
    </source>
</evidence>
<keyword evidence="3" id="KW-1003">Cell membrane</keyword>
<dbReference type="InterPro" id="IPR032808">
    <property type="entry name" value="DoxX"/>
</dbReference>
<evidence type="ECO:0000313" key="9">
    <source>
        <dbReference type="Proteomes" id="UP000036890"/>
    </source>
</evidence>
<feature type="transmembrane region" description="Helical" evidence="7">
    <location>
        <begin position="135"/>
        <end position="154"/>
    </location>
</feature>
<evidence type="ECO:0000256" key="1">
    <source>
        <dbReference type="ARBA" id="ARBA00004651"/>
    </source>
</evidence>
<dbReference type="InterPro" id="IPR051907">
    <property type="entry name" value="DoxX-like_oxidoreductase"/>
</dbReference>
<evidence type="ECO:0000313" key="8">
    <source>
        <dbReference type="EMBL" id="KOE98914.1"/>
    </source>
</evidence>
<evidence type="ECO:0000256" key="2">
    <source>
        <dbReference type="ARBA" id="ARBA00006679"/>
    </source>
</evidence>
<feature type="transmembrane region" description="Helical" evidence="7">
    <location>
        <begin position="191"/>
        <end position="208"/>
    </location>
</feature>
<comment type="caution">
    <text evidence="8">The sequence shown here is derived from an EMBL/GenBank/DDBJ whole genome shotgun (WGS) entry which is preliminary data.</text>
</comment>
<gene>
    <name evidence="8" type="ORF">W7K_10970</name>
</gene>
<comment type="subcellular location">
    <subcellularLocation>
        <location evidence="1">Cell membrane</location>
        <topology evidence="1">Multi-pass membrane protein</topology>
    </subcellularLocation>
</comment>
<evidence type="ECO:0000256" key="3">
    <source>
        <dbReference type="ARBA" id="ARBA00022475"/>
    </source>
</evidence>
<accession>A0A0L8A9S2</accession>
<feature type="transmembrane region" description="Helical" evidence="7">
    <location>
        <begin position="90"/>
        <end position="108"/>
    </location>
</feature>
<keyword evidence="6 7" id="KW-0472">Membrane</keyword>
<dbReference type="EMBL" id="AJLO02000024">
    <property type="protein sequence ID" value="KOE98914.1"/>
    <property type="molecule type" value="Genomic_DNA"/>
</dbReference>
<evidence type="ECO:0000256" key="6">
    <source>
        <dbReference type="ARBA" id="ARBA00023136"/>
    </source>
</evidence>
<sequence length="214" mass="23129">MISSASSVYTPRLDAVGRWLSPLALRALLAWEFFESGREKLGGQNWFADLEGRFPFPFSTLPASLNWQLATWLELVGAVMLLLGLATRSVAYIFWVLTLVAIAAVHWPDQWNSLGELWQGYAITDQGYGNFKLPLLFLAMLLPLILNGGGALSLDRLLAGPQRAAAGNDGLGWGVSLIALLLPVAALLPGIGFGGALLGGALLLGYRLRRRRNA</sequence>
<protein>
    <submittedName>
        <fullName evidence="8">Transmembrane DoxX family protein</fullName>
    </submittedName>
</protein>
<evidence type="ECO:0000256" key="7">
    <source>
        <dbReference type="SAM" id="Phobius"/>
    </source>
</evidence>
<dbReference type="PANTHER" id="PTHR33452">
    <property type="entry name" value="OXIDOREDUCTASE CATD-RELATED"/>
    <property type="match status" value="1"/>
</dbReference>
<feature type="transmembrane region" description="Helical" evidence="7">
    <location>
        <begin position="166"/>
        <end position="185"/>
    </location>
</feature>
<dbReference type="OrthoDB" id="5689076at2"/>
<keyword evidence="5 7" id="KW-1133">Transmembrane helix</keyword>
<evidence type="ECO:0000256" key="4">
    <source>
        <dbReference type="ARBA" id="ARBA00022692"/>
    </source>
</evidence>
<keyword evidence="4 7" id="KW-0812">Transmembrane</keyword>
<dbReference type="AlphaFoldDB" id="A0A0L8A9S2"/>
<dbReference type="GO" id="GO:0005886">
    <property type="term" value="C:plasma membrane"/>
    <property type="evidence" value="ECO:0007669"/>
    <property type="project" value="UniProtKB-SubCell"/>
</dbReference>
<name>A0A0L8A9S2_9GAMM</name>
<proteinExistence type="inferred from homology"/>
<dbReference type="Pfam" id="PF07681">
    <property type="entry name" value="DoxX"/>
    <property type="match status" value="1"/>
</dbReference>
<dbReference type="Proteomes" id="UP000036890">
    <property type="component" value="Unassembled WGS sequence"/>
</dbReference>
<dbReference type="PANTHER" id="PTHR33452:SF7">
    <property type="entry name" value="DOXX FAMILY PROTEIN"/>
    <property type="match status" value="1"/>
</dbReference>
<feature type="transmembrane region" description="Helical" evidence="7">
    <location>
        <begin position="65"/>
        <end position="83"/>
    </location>
</feature>
<comment type="similarity">
    <text evidence="2">Belongs to the DoxX family.</text>
</comment>
<reference evidence="8 9" key="1">
    <citation type="journal article" date="2012" name="J. Bacteriol.">
        <title>Genome sequence of a novel nicotine-degrading strain, Pseudomonas geniculata N1.</title>
        <authorList>
            <person name="Tang H."/>
            <person name="Yu H."/>
            <person name="Tai C."/>
            <person name="Huang K."/>
            <person name="Liu Y."/>
            <person name="Wang L."/>
            <person name="Yao Y."/>
            <person name="Wu G."/>
            <person name="Xu P."/>
        </authorList>
    </citation>
    <scope>NUCLEOTIDE SEQUENCE [LARGE SCALE GENOMIC DNA]</scope>
    <source>
        <strain evidence="8 9">N1</strain>
    </source>
</reference>
<organism evidence="8 9">
    <name type="scientific">Stenotrophomonas geniculata N1</name>
    <dbReference type="NCBI Taxonomy" id="1167641"/>
    <lineage>
        <taxon>Bacteria</taxon>
        <taxon>Pseudomonadati</taxon>
        <taxon>Pseudomonadota</taxon>
        <taxon>Gammaproteobacteria</taxon>
        <taxon>Lysobacterales</taxon>
        <taxon>Lysobacteraceae</taxon>
        <taxon>Stenotrophomonas</taxon>
    </lineage>
</organism>